<evidence type="ECO:0000313" key="1">
    <source>
        <dbReference type="EMBL" id="MPM04267.1"/>
    </source>
</evidence>
<gene>
    <name evidence="1" type="ORF">SDC9_50543</name>
</gene>
<organism evidence="1">
    <name type="scientific">bioreactor metagenome</name>
    <dbReference type="NCBI Taxonomy" id="1076179"/>
    <lineage>
        <taxon>unclassified sequences</taxon>
        <taxon>metagenomes</taxon>
        <taxon>ecological metagenomes</taxon>
    </lineage>
</organism>
<reference evidence="1" key="1">
    <citation type="submission" date="2019-08" db="EMBL/GenBank/DDBJ databases">
        <authorList>
            <person name="Kucharzyk K."/>
            <person name="Murdoch R.W."/>
            <person name="Higgins S."/>
            <person name="Loffler F."/>
        </authorList>
    </citation>
    <scope>NUCLEOTIDE SEQUENCE</scope>
</reference>
<dbReference type="AlphaFoldDB" id="A0A644WL07"/>
<proteinExistence type="predicted"/>
<protein>
    <submittedName>
        <fullName evidence="1">Uncharacterized protein</fullName>
    </submittedName>
</protein>
<comment type="caution">
    <text evidence="1">The sequence shown here is derived from an EMBL/GenBank/DDBJ whole genome shotgun (WGS) entry which is preliminary data.</text>
</comment>
<dbReference type="EMBL" id="VSSQ01001024">
    <property type="protein sequence ID" value="MPM04267.1"/>
    <property type="molecule type" value="Genomic_DNA"/>
</dbReference>
<name>A0A644WL07_9ZZZZ</name>
<sequence>MDEALVWAFKRKDHAYILERLQPLFWKYLQGIPRQQQKDFLQEYYLVCIRTIEAYPFPQT</sequence>
<accession>A0A644WL07</accession>